<protein>
    <submittedName>
        <fullName evidence="1">Uncharacterized protein</fullName>
    </submittedName>
</protein>
<reference evidence="2" key="1">
    <citation type="submission" date="2011-08" db="EMBL/GenBank/DDBJ databases">
        <authorList>
            <person name="Rombauts S."/>
        </authorList>
    </citation>
    <scope>NUCLEOTIDE SEQUENCE</scope>
    <source>
        <strain evidence="2">London</strain>
    </source>
</reference>
<organism evidence="1 2">
    <name type="scientific">Tetranychus urticae</name>
    <name type="common">Two-spotted spider mite</name>
    <dbReference type="NCBI Taxonomy" id="32264"/>
    <lineage>
        <taxon>Eukaryota</taxon>
        <taxon>Metazoa</taxon>
        <taxon>Ecdysozoa</taxon>
        <taxon>Arthropoda</taxon>
        <taxon>Chelicerata</taxon>
        <taxon>Arachnida</taxon>
        <taxon>Acari</taxon>
        <taxon>Acariformes</taxon>
        <taxon>Trombidiformes</taxon>
        <taxon>Prostigmata</taxon>
        <taxon>Eleutherengona</taxon>
        <taxon>Raphignathae</taxon>
        <taxon>Tetranychoidea</taxon>
        <taxon>Tetranychidae</taxon>
        <taxon>Tetranychus</taxon>
    </lineage>
</organism>
<evidence type="ECO:0000313" key="2">
    <source>
        <dbReference type="Proteomes" id="UP000015104"/>
    </source>
</evidence>
<dbReference type="AlphaFoldDB" id="T1KKI3"/>
<name>T1KKI3_TETUR</name>
<proteinExistence type="predicted"/>
<sequence length="71" mass="8282">MCSWVSKMNRKILEVGCFVSKPFPLQKAFRFIIAQYLYELKGIFPSIDWNKEGLIRTGGPWKNRESLISTL</sequence>
<dbReference type="Proteomes" id="UP000015104">
    <property type="component" value="Unassembled WGS sequence"/>
</dbReference>
<dbReference type="HOGENOM" id="CLU_2743299_0_0_1"/>
<keyword evidence="2" id="KW-1185">Reference proteome</keyword>
<dbReference type="EnsemblMetazoa" id="tetur13g03830.1">
    <property type="protein sequence ID" value="tetur13g03830.1"/>
    <property type="gene ID" value="tetur13g03830"/>
</dbReference>
<accession>T1KKI3</accession>
<dbReference type="EMBL" id="CAEY01000176">
    <property type="status" value="NOT_ANNOTATED_CDS"/>
    <property type="molecule type" value="Genomic_DNA"/>
</dbReference>
<evidence type="ECO:0000313" key="1">
    <source>
        <dbReference type="EnsemblMetazoa" id="tetur13g03830.1"/>
    </source>
</evidence>
<reference evidence="1" key="2">
    <citation type="submission" date="2015-06" db="UniProtKB">
        <authorList>
            <consortium name="EnsemblMetazoa"/>
        </authorList>
    </citation>
    <scope>IDENTIFICATION</scope>
</reference>